<dbReference type="WBParaSite" id="PTRK_0000678900.1">
    <property type="protein sequence ID" value="PTRK_0000678900.1"/>
    <property type="gene ID" value="PTRK_0000678900"/>
</dbReference>
<dbReference type="AlphaFoldDB" id="A0A0N4ZGB2"/>
<protein>
    <submittedName>
        <fullName evidence="3">ELM2 domain-containing protein</fullName>
    </submittedName>
</protein>
<dbReference type="Proteomes" id="UP000038045">
    <property type="component" value="Unplaced"/>
</dbReference>
<evidence type="ECO:0000256" key="1">
    <source>
        <dbReference type="SAM" id="MobiDB-lite"/>
    </source>
</evidence>
<accession>A0A0N4ZGB2</accession>
<feature type="region of interest" description="Disordered" evidence="1">
    <location>
        <begin position="1"/>
        <end position="23"/>
    </location>
</feature>
<evidence type="ECO:0000313" key="3">
    <source>
        <dbReference type="WBParaSite" id="PTRK_0000678900.1"/>
    </source>
</evidence>
<name>A0A0N4ZGB2_PARTI</name>
<reference evidence="3" key="1">
    <citation type="submission" date="2017-02" db="UniProtKB">
        <authorList>
            <consortium name="WormBaseParasite"/>
        </authorList>
    </citation>
    <scope>IDENTIFICATION</scope>
</reference>
<evidence type="ECO:0000313" key="2">
    <source>
        <dbReference type="Proteomes" id="UP000038045"/>
    </source>
</evidence>
<keyword evidence="2" id="KW-1185">Reference proteome</keyword>
<sequence length="213" mass="25434">MDNKSRKVNTFTNQQGSSLEDQTYQSNLRETIEDSSDDEIQWVANIDPLEGIRFSGEWSSQNEKKYKTYLEEKKDVMRKWFSKDLGLTPIQLEKVLAYFESYHKYLIIKFDMQEKSCEEIKQKSINMILHVYLFIKNKDEGKILLKRDILTGNIHPEKLASYEYNYFMPENKNFAKDEILYSKKLEQEPAYIVYPCKKCSTVHRHHETCQNRD</sequence>
<organism evidence="2 3">
    <name type="scientific">Parastrongyloides trichosuri</name>
    <name type="common">Possum-specific nematode worm</name>
    <dbReference type="NCBI Taxonomy" id="131310"/>
    <lineage>
        <taxon>Eukaryota</taxon>
        <taxon>Metazoa</taxon>
        <taxon>Ecdysozoa</taxon>
        <taxon>Nematoda</taxon>
        <taxon>Chromadorea</taxon>
        <taxon>Rhabditida</taxon>
        <taxon>Tylenchina</taxon>
        <taxon>Panagrolaimomorpha</taxon>
        <taxon>Strongyloidoidea</taxon>
        <taxon>Strongyloididae</taxon>
        <taxon>Parastrongyloides</taxon>
    </lineage>
</organism>
<feature type="compositionally biased region" description="Polar residues" evidence="1">
    <location>
        <begin position="8"/>
        <end position="23"/>
    </location>
</feature>
<proteinExistence type="predicted"/>